<proteinExistence type="predicted"/>
<reference evidence="2 3" key="1">
    <citation type="journal article" date="2005" name="Science">
        <title>The genome sequence of Trypanosoma cruzi, etiologic agent of Chagas disease.</title>
        <authorList>
            <person name="El-Sayed N.M."/>
            <person name="Myler P.J."/>
            <person name="Bartholomeu D.C."/>
            <person name="Nilsson D."/>
            <person name="Aggarwal G."/>
            <person name="Tran A.N."/>
            <person name="Ghedin E."/>
            <person name="Worthey E.A."/>
            <person name="Delcher A.L."/>
            <person name="Blandin G."/>
            <person name="Westenberger S.J."/>
            <person name="Caler E."/>
            <person name="Cerqueira G.C."/>
            <person name="Branche C."/>
            <person name="Haas B."/>
            <person name="Anupama A."/>
            <person name="Arner E."/>
            <person name="Aslund L."/>
            <person name="Attipoe P."/>
            <person name="Bontempi E."/>
            <person name="Bringaud F."/>
            <person name="Burton P."/>
            <person name="Cadag E."/>
            <person name="Campbell D.A."/>
            <person name="Carrington M."/>
            <person name="Crabtree J."/>
            <person name="Darban H."/>
            <person name="da Silveira J.F."/>
            <person name="de Jong P."/>
            <person name="Edwards K."/>
            <person name="Englund P.T."/>
            <person name="Fazelina G."/>
            <person name="Feldblyum T."/>
            <person name="Ferella M."/>
            <person name="Frasch A.C."/>
            <person name="Gull K."/>
            <person name="Horn D."/>
            <person name="Hou L."/>
            <person name="Huang Y."/>
            <person name="Kindlund E."/>
            <person name="Klingbeil M."/>
            <person name="Kluge S."/>
            <person name="Koo H."/>
            <person name="Lacerda D."/>
            <person name="Levin M.J."/>
            <person name="Lorenzi H."/>
            <person name="Louie T."/>
            <person name="Machado C.R."/>
            <person name="McCulloch R."/>
            <person name="McKenna A."/>
            <person name="Mizuno Y."/>
            <person name="Mottram J.C."/>
            <person name="Nelson S."/>
            <person name="Ochaya S."/>
            <person name="Osoegawa K."/>
            <person name="Pai G."/>
            <person name="Parsons M."/>
            <person name="Pentony M."/>
            <person name="Pettersson U."/>
            <person name="Pop M."/>
            <person name="Ramirez J.L."/>
            <person name="Rinta J."/>
            <person name="Robertson L."/>
            <person name="Salzberg S.L."/>
            <person name="Sanchez D.O."/>
            <person name="Seyler A."/>
            <person name="Sharma R."/>
            <person name="Shetty J."/>
            <person name="Simpson A.J."/>
            <person name="Sisk E."/>
            <person name="Tammi M.T."/>
            <person name="Tarleton R."/>
            <person name="Teixeira S."/>
            <person name="Van Aken S."/>
            <person name="Vogt C."/>
            <person name="Ward P.N."/>
            <person name="Wickstead B."/>
            <person name="Wortman J."/>
            <person name="White O."/>
            <person name="Fraser C.M."/>
            <person name="Stuart K.D."/>
            <person name="Andersson B."/>
        </authorList>
    </citation>
    <scope>NUCLEOTIDE SEQUENCE [LARGE SCALE GENOMIC DNA]</scope>
    <source>
        <strain evidence="2 3">CL Brener</strain>
    </source>
</reference>
<protein>
    <submittedName>
        <fullName evidence="2">Uncharacterized protein</fullName>
    </submittedName>
</protein>
<keyword evidence="3" id="KW-1185">Reference proteome</keyword>
<dbReference type="KEGG" id="tcr:508159.70"/>
<gene>
    <name evidence="2" type="ORF">Tc00.1047053508159.70</name>
</gene>
<accession>Q4DE07</accession>
<dbReference type="EMBL" id="AAHK01000592">
    <property type="protein sequence ID" value="EAN90760.1"/>
    <property type="molecule type" value="Genomic_DNA"/>
</dbReference>
<evidence type="ECO:0000256" key="1">
    <source>
        <dbReference type="SAM" id="MobiDB-lite"/>
    </source>
</evidence>
<dbReference type="PaxDb" id="353153-Q4DE07"/>
<organism evidence="2 3">
    <name type="scientific">Trypanosoma cruzi (strain CL Brener)</name>
    <dbReference type="NCBI Taxonomy" id="353153"/>
    <lineage>
        <taxon>Eukaryota</taxon>
        <taxon>Discoba</taxon>
        <taxon>Euglenozoa</taxon>
        <taxon>Kinetoplastea</taxon>
        <taxon>Metakinetoplastina</taxon>
        <taxon>Trypanosomatida</taxon>
        <taxon>Trypanosomatidae</taxon>
        <taxon>Trypanosoma</taxon>
        <taxon>Schizotrypanum</taxon>
    </lineage>
</organism>
<feature type="region of interest" description="Disordered" evidence="1">
    <location>
        <begin position="1"/>
        <end position="54"/>
    </location>
</feature>
<evidence type="ECO:0000313" key="2">
    <source>
        <dbReference type="EMBL" id="EAN90760.1"/>
    </source>
</evidence>
<sequence>MTAPMPGTWASSPQSGDRTGGISRRKRKTRTPHDRRSSVWRGLSSWRPPRHRAPSCGTARMRCDSCPLFGRPARALQITRNPLCRWCHRPSPRRPACLRLRRNIFPT</sequence>
<name>Q4DE07_TRYCC</name>
<evidence type="ECO:0000313" key="3">
    <source>
        <dbReference type="Proteomes" id="UP000002296"/>
    </source>
</evidence>
<dbReference type="AlphaFoldDB" id="Q4DE07"/>
<dbReference type="InParanoid" id="Q4DE07"/>
<comment type="caution">
    <text evidence="2">The sequence shown here is derived from an EMBL/GenBank/DDBJ whole genome shotgun (WGS) entry which is preliminary data.</text>
</comment>
<dbReference type="GeneID" id="3543843"/>
<dbReference type="RefSeq" id="XP_812611.1">
    <property type="nucleotide sequence ID" value="XM_807518.1"/>
</dbReference>
<dbReference type="Proteomes" id="UP000002296">
    <property type="component" value="Unassembled WGS sequence"/>
</dbReference>